<dbReference type="EMBL" id="LR798394">
    <property type="protein sequence ID" value="CAB5228657.1"/>
    <property type="molecule type" value="Genomic_DNA"/>
</dbReference>
<name>A0A6J5LSW7_9CAUD</name>
<reference evidence="1" key="1">
    <citation type="submission" date="2020-04" db="EMBL/GenBank/DDBJ databases">
        <authorList>
            <person name="Chiriac C."/>
            <person name="Salcher M."/>
            <person name="Ghai R."/>
            <person name="Kavagutti S V."/>
        </authorList>
    </citation>
    <scope>NUCLEOTIDE SEQUENCE</scope>
</reference>
<accession>A0A6J5LSW7</accession>
<dbReference type="EMBL" id="LR796315">
    <property type="protein sequence ID" value="CAB4136116.1"/>
    <property type="molecule type" value="Genomic_DNA"/>
</dbReference>
<sequence length="83" mass="9286">MLAKPHIPIGNLASVQASPHAPVMRLRIAHFFSVAHYGAIHNAKSIIKPRLATWRMAQGSMGGYAPIHNYFYKEVEPNCENFI</sequence>
<evidence type="ECO:0000313" key="1">
    <source>
        <dbReference type="EMBL" id="CAB4136116.1"/>
    </source>
</evidence>
<evidence type="ECO:0000313" key="2">
    <source>
        <dbReference type="EMBL" id="CAB5228657.1"/>
    </source>
</evidence>
<gene>
    <name evidence="2" type="ORF">UFOVP1549_51</name>
    <name evidence="1" type="ORF">UFOVP303_43</name>
</gene>
<organism evidence="1">
    <name type="scientific">uncultured Caudovirales phage</name>
    <dbReference type="NCBI Taxonomy" id="2100421"/>
    <lineage>
        <taxon>Viruses</taxon>
        <taxon>Duplodnaviria</taxon>
        <taxon>Heunggongvirae</taxon>
        <taxon>Uroviricota</taxon>
        <taxon>Caudoviricetes</taxon>
        <taxon>Peduoviridae</taxon>
        <taxon>Maltschvirus</taxon>
        <taxon>Maltschvirus maltsch</taxon>
    </lineage>
</organism>
<protein>
    <submittedName>
        <fullName evidence="1">Uncharacterized protein</fullName>
    </submittedName>
</protein>
<proteinExistence type="predicted"/>